<dbReference type="EMBL" id="VUNQ01000005">
    <property type="protein sequence ID" value="MSU00614.1"/>
    <property type="molecule type" value="Genomic_DNA"/>
</dbReference>
<comment type="caution">
    <text evidence="8">The sequence shown here is derived from an EMBL/GenBank/DDBJ whole genome shotgun (WGS) entry which is preliminary data.</text>
</comment>
<dbReference type="PROSITE" id="PS50106">
    <property type="entry name" value="PDZ"/>
    <property type="match status" value="1"/>
</dbReference>
<dbReference type="RefSeq" id="WP_154439037.1">
    <property type="nucleotide sequence ID" value="NZ_VUNQ01000005.1"/>
</dbReference>
<evidence type="ECO:0000256" key="6">
    <source>
        <dbReference type="SAM" id="SignalP"/>
    </source>
</evidence>
<dbReference type="SUPFAM" id="SSF50156">
    <property type="entry name" value="PDZ domain-like"/>
    <property type="match status" value="1"/>
</dbReference>
<dbReference type="GO" id="GO:0006508">
    <property type="term" value="P:proteolysis"/>
    <property type="evidence" value="ECO:0007669"/>
    <property type="project" value="UniProtKB-KW"/>
</dbReference>
<evidence type="ECO:0000313" key="8">
    <source>
        <dbReference type="EMBL" id="MSU00614.1"/>
    </source>
</evidence>
<dbReference type="GO" id="GO:0007165">
    <property type="term" value="P:signal transduction"/>
    <property type="evidence" value="ECO:0007669"/>
    <property type="project" value="TreeGrafter"/>
</dbReference>
<evidence type="ECO:0000256" key="5">
    <source>
        <dbReference type="RuleBase" id="RU004404"/>
    </source>
</evidence>
<protein>
    <submittedName>
        <fullName evidence="8">S41 family peptidase</fullName>
    </submittedName>
</protein>
<name>A0A6N7XVP9_9FIRM</name>
<dbReference type="InterPro" id="IPR001478">
    <property type="entry name" value="PDZ"/>
</dbReference>
<keyword evidence="4 5" id="KW-0720">Serine protease</keyword>
<dbReference type="PANTHER" id="PTHR32060:SF30">
    <property type="entry name" value="CARBOXY-TERMINAL PROCESSING PROTEASE CTPA"/>
    <property type="match status" value="1"/>
</dbReference>
<dbReference type="Gene3D" id="3.90.226.10">
    <property type="entry name" value="2-enoyl-CoA Hydratase, Chain A, domain 1"/>
    <property type="match status" value="1"/>
</dbReference>
<dbReference type="NCBIfam" id="TIGR00225">
    <property type="entry name" value="prc"/>
    <property type="match status" value="1"/>
</dbReference>
<feature type="chain" id="PRO_5026728226" evidence="6">
    <location>
        <begin position="22"/>
        <end position="366"/>
    </location>
</feature>
<keyword evidence="9" id="KW-1185">Reference proteome</keyword>
<keyword evidence="3 5" id="KW-0378">Hydrolase</keyword>
<dbReference type="InterPro" id="IPR029045">
    <property type="entry name" value="ClpP/crotonase-like_dom_sf"/>
</dbReference>
<dbReference type="InterPro" id="IPR055210">
    <property type="entry name" value="CtpA/B_N"/>
</dbReference>
<dbReference type="InterPro" id="IPR036034">
    <property type="entry name" value="PDZ_sf"/>
</dbReference>
<accession>A0A6N7XVP9</accession>
<dbReference type="AlphaFoldDB" id="A0A6N7XVP9"/>
<dbReference type="Gene3D" id="3.30.750.44">
    <property type="match status" value="1"/>
</dbReference>
<reference evidence="8 9" key="1">
    <citation type="submission" date="2019-09" db="EMBL/GenBank/DDBJ databases">
        <title>In-depth cultivation of the pig gut microbiome towards novel bacterial diversity and tailored functional studies.</title>
        <authorList>
            <person name="Wylensek D."/>
            <person name="Hitch T.C.A."/>
            <person name="Clavel T."/>
        </authorList>
    </citation>
    <scope>NUCLEOTIDE SEQUENCE [LARGE SCALE GENOMIC DNA]</scope>
    <source>
        <strain evidence="8 9">WCA3-693-APC-4?</strain>
    </source>
</reference>
<dbReference type="Pfam" id="PF03572">
    <property type="entry name" value="Peptidase_S41"/>
    <property type="match status" value="1"/>
</dbReference>
<dbReference type="GO" id="GO:0008236">
    <property type="term" value="F:serine-type peptidase activity"/>
    <property type="evidence" value="ECO:0007669"/>
    <property type="project" value="UniProtKB-KW"/>
</dbReference>
<dbReference type="Proteomes" id="UP000469523">
    <property type="component" value="Unassembled WGS sequence"/>
</dbReference>
<dbReference type="GO" id="GO:0004175">
    <property type="term" value="F:endopeptidase activity"/>
    <property type="evidence" value="ECO:0007669"/>
    <property type="project" value="TreeGrafter"/>
</dbReference>
<proteinExistence type="inferred from homology"/>
<feature type="domain" description="PDZ" evidence="7">
    <location>
        <begin position="93"/>
        <end position="149"/>
    </location>
</feature>
<dbReference type="SMART" id="SM00228">
    <property type="entry name" value="PDZ"/>
    <property type="match status" value="1"/>
</dbReference>
<dbReference type="InterPro" id="IPR005151">
    <property type="entry name" value="Tail-specific_protease"/>
</dbReference>
<dbReference type="CDD" id="cd07560">
    <property type="entry name" value="Peptidase_S41_CPP"/>
    <property type="match status" value="1"/>
</dbReference>
<dbReference type="SUPFAM" id="SSF52096">
    <property type="entry name" value="ClpP/crotonase"/>
    <property type="match status" value="1"/>
</dbReference>
<evidence type="ECO:0000256" key="2">
    <source>
        <dbReference type="ARBA" id="ARBA00022670"/>
    </source>
</evidence>
<organism evidence="8 9">
    <name type="scientific">Tissierella pigra</name>
    <dbReference type="NCBI Taxonomy" id="2607614"/>
    <lineage>
        <taxon>Bacteria</taxon>
        <taxon>Bacillati</taxon>
        <taxon>Bacillota</taxon>
        <taxon>Tissierellia</taxon>
        <taxon>Tissierellales</taxon>
        <taxon>Tissierellaceae</taxon>
        <taxon>Tissierella</taxon>
    </lineage>
</organism>
<evidence type="ECO:0000313" key="9">
    <source>
        <dbReference type="Proteomes" id="UP000469523"/>
    </source>
</evidence>
<keyword evidence="6" id="KW-0732">Signal</keyword>
<dbReference type="SMART" id="SM00245">
    <property type="entry name" value="TSPc"/>
    <property type="match status" value="1"/>
</dbReference>
<sequence length="366" mass="40604">MKKTIAFLLILTLLIPSTAWGESQSTYEEKEANLLFFVDVLDYIQEKYPFEIDEDKLIEGALKGMLGSLDPYSDYYNSEEAEIIYKNLFGTFGGIGVTIEEKEGYINIKNTLKDQPAQKAGIKENDLIVSVDNMDIKNLPLEKVSSMIQGEKGTAVKLGIKRGSEVLTFNIKRDIIEISPVKSEILKEKIGYIKIEEFNSQTTVETKKALNEFDNKKITKVILDLRDNPGGQLSEAVTISNLFVPKGDVVHIKEKNKALLTHVSTLEKSKYKLAVLVNENSASASEIVAGAIKDRKAGTLIGTKTFGKGIVQTLMPVDDGSIIKMTTAEYLTPNKISIHGKGIEPDIKVENTDKDLQLKKAIEILK</sequence>
<evidence type="ECO:0000256" key="4">
    <source>
        <dbReference type="ARBA" id="ARBA00022825"/>
    </source>
</evidence>
<dbReference type="CDD" id="cd06782">
    <property type="entry name" value="cpPDZ_CPP-like"/>
    <property type="match status" value="1"/>
</dbReference>
<gene>
    <name evidence="8" type="ORF">FYJ83_03915</name>
</gene>
<evidence type="ECO:0000256" key="3">
    <source>
        <dbReference type="ARBA" id="ARBA00022801"/>
    </source>
</evidence>
<feature type="signal peptide" evidence="6">
    <location>
        <begin position="1"/>
        <end position="21"/>
    </location>
</feature>
<evidence type="ECO:0000256" key="1">
    <source>
        <dbReference type="ARBA" id="ARBA00009179"/>
    </source>
</evidence>
<evidence type="ECO:0000259" key="7">
    <source>
        <dbReference type="PROSITE" id="PS50106"/>
    </source>
</evidence>
<dbReference type="InterPro" id="IPR004447">
    <property type="entry name" value="Peptidase_S41A"/>
</dbReference>
<keyword evidence="2 5" id="KW-0645">Protease</keyword>
<dbReference type="GO" id="GO:0030288">
    <property type="term" value="C:outer membrane-bounded periplasmic space"/>
    <property type="evidence" value="ECO:0007669"/>
    <property type="project" value="TreeGrafter"/>
</dbReference>
<dbReference type="Gene3D" id="2.30.42.10">
    <property type="match status" value="1"/>
</dbReference>
<dbReference type="Pfam" id="PF00595">
    <property type="entry name" value="PDZ"/>
    <property type="match status" value="1"/>
</dbReference>
<dbReference type="PANTHER" id="PTHR32060">
    <property type="entry name" value="TAIL-SPECIFIC PROTEASE"/>
    <property type="match status" value="1"/>
</dbReference>
<comment type="similarity">
    <text evidence="1 5">Belongs to the peptidase S41A family.</text>
</comment>
<dbReference type="Pfam" id="PF22694">
    <property type="entry name" value="CtpB_N-like"/>
    <property type="match status" value="1"/>
</dbReference>